<dbReference type="RefSeq" id="WP_118231317.1">
    <property type="nucleotide sequence ID" value="NZ_CATWJF010000002.1"/>
</dbReference>
<protein>
    <submittedName>
        <fullName evidence="1">Uncharacterized protein</fullName>
    </submittedName>
</protein>
<reference evidence="1 2" key="1">
    <citation type="submission" date="2018-08" db="EMBL/GenBank/DDBJ databases">
        <title>A genome reference for cultivated species of the human gut microbiota.</title>
        <authorList>
            <person name="Zou Y."/>
            <person name="Xue W."/>
            <person name="Luo G."/>
        </authorList>
    </citation>
    <scope>NUCLEOTIDE SEQUENCE [LARGE SCALE GENOMIC DNA]</scope>
    <source>
        <strain evidence="1 2">AM23-22</strain>
    </source>
</reference>
<dbReference type="InterPro" id="IPR010866">
    <property type="entry name" value="A-2_8-polyST"/>
</dbReference>
<evidence type="ECO:0000313" key="1">
    <source>
        <dbReference type="EMBL" id="RHF90222.1"/>
    </source>
</evidence>
<organism evidence="1 2">
    <name type="scientific">Eubacterium ventriosum</name>
    <dbReference type="NCBI Taxonomy" id="39496"/>
    <lineage>
        <taxon>Bacteria</taxon>
        <taxon>Bacillati</taxon>
        <taxon>Bacillota</taxon>
        <taxon>Clostridia</taxon>
        <taxon>Eubacteriales</taxon>
        <taxon>Eubacteriaceae</taxon>
        <taxon>Eubacterium</taxon>
    </lineage>
</organism>
<name>A0A414RAY2_9FIRM</name>
<comment type="caution">
    <text evidence="1">The sequence shown here is derived from an EMBL/GenBank/DDBJ whole genome shotgun (WGS) entry which is preliminary data.</text>
</comment>
<proteinExistence type="predicted"/>
<dbReference type="EMBL" id="QRHR01000002">
    <property type="protein sequence ID" value="RHF90222.1"/>
    <property type="molecule type" value="Genomic_DNA"/>
</dbReference>
<dbReference type="Pfam" id="PF07388">
    <property type="entry name" value="A-2_8-polyST"/>
    <property type="match status" value="1"/>
</dbReference>
<dbReference type="AlphaFoldDB" id="A0A414RAY2"/>
<evidence type="ECO:0000313" key="2">
    <source>
        <dbReference type="Proteomes" id="UP000286186"/>
    </source>
</evidence>
<dbReference type="Proteomes" id="UP000286186">
    <property type="component" value="Unassembled WGS sequence"/>
</dbReference>
<sequence>MRDKKIVFHCCTVYQLIVAIQIKCVFYSSYWSELIISKSTPNSNIIAKRLCGVFDSVVVADNETLDWNAPKMISWYYIKKQLPKLLESSNIKENDVVDEYLFAGLGGFSNAIGQWLMHEHGCKNIAMFEEGASSYSRIYEHAICMRRKNPSIIKNLYYKCFPHVLSVFKKFYFFDPNLCLWDTQSKVIEIPSLLETKSIINPILNKVFSVKECRDSYDRDVIFFEESYYNDGILTGDVELVENLAKIYGKDNIIVKVHPRNKENRFKKLGYTTNVDLTIPWEAIALNIEGMENKTLVTMTSTALISTYLCIKSNAKLIFYTSKLNSQNQRVLYTAEVIKKLASLYPNIIEEI</sequence>
<dbReference type="Gene3D" id="3.40.50.11110">
    <property type="entry name" value="Sialyltransferase, C-terminal GT-B Rossman nucleotide-binding domain"/>
    <property type="match status" value="1"/>
</dbReference>
<gene>
    <name evidence="1" type="ORF">DW652_02750</name>
</gene>
<accession>A0A414RAY2</accession>